<evidence type="ECO:0000256" key="3">
    <source>
        <dbReference type="ARBA" id="ARBA00022553"/>
    </source>
</evidence>
<reference evidence="14" key="4">
    <citation type="journal article" date="2022" name="Microb. Genom.">
        <title>A global pangenome for the wheat fungal pathogen Pyrenophora tritici-repentis and prediction of effector protein structural homology.</title>
        <authorList>
            <person name="Moolhuijzen P.M."/>
            <person name="See P.T."/>
            <person name="Shi G."/>
            <person name="Powell H.R."/>
            <person name="Cockram J."/>
            <person name="Jorgensen L.N."/>
            <person name="Benslimane H."/>
            <person name="Strelkov S.E."/>
            <person name="Turner J."/>
            <person name="Liu Z."/>
            <person name="Moffat C.S."/>
        </authorList>
    </citation>
    <scope>NUCLEOTIDE SEQUENCE [LARGE SCALE GENOMIC DNA]</scope>
</reference>
<feature type="region of interest" description="Disordered" evidence="10">
    <location>
        <begin position="517"/>
        <end position="543"/>
    </location>
</feature>
<keyword evidence="6 9" id="KW-0234">DNA repair</keyword>
<evidence type="ECO:0000313" key="14">
    <source>
        <dbReference type="Proteomes" id="UP000249757"/>
    </source>
</evidence>
<feature type="compositionally biased region" description="Basic and acidic residues" evidence="10">
    <location>
        <begin position="57"/>
        <end position="67"/>
    </location>
</feature>
<name>A0A317AD17_9PLEO</name>
<sequence length="958" mass="104464">MPASSPLAFSPAASPIETTIGASRINSRAAAIPEGVVRGFATVASLVRSEHFTTGIDNERAEAKEVPLGELPDDVAPATVTEKPKRRSTKKATAAADGSEKPKPKPRARKPKPKSDREIPDSEDELRLPPQPTKSHFFNGHGPEHPPVPQGDAANAPKLTKSGKPRKIRSKKVSNEGGDGGEVPVPKPKQTRVAKPKAAGTRVKGGKQQDALTVSAHFQDNTQKRESPARLGTRARIEEHDAPVEYPSIWDVPESSQPKTSAAVKQRVPSPVTEGLDLEEAVFRRRDWTPPRDSTIPSLCTASTGKENKALVPGADGTFTNMISNFAYAQPPLVQPTEAMVDSTMEGTLATKRRRVELVEIRNNQINSRDSSPEKGKAPKKKSRTITDIMTEKYAVRDTEPGTVEASGAFFESRASTTKIPLNDTATLDTNAPLKKPPCKRNASKSVSSKADAKAKPKKTSAKSAKPKLVAEKLLSPTSALFRLSKQDVLFGTSSQLALDESPTMIRQIQSAIKESEQDVDSFATPAPPHWPRRGQLQSKRGLWAASSRDDEGGMLEHMSDMYIPEPDRTQDIPLLMDGADDKPDEVADDASSFIDIDDIIPDYPSAILISSDLPTPPRNSSRTLQTTEHSNDDREMTDVGFEDIDNFEQEPPPSNQNADMDNSYIDIDGIDIPPSAQIRHSPTMKFKPPVSVSVTDSGSPKKLRQPPKSLAPIADVSTSILSLKPPPSKTKMKSREKPKSPMTPLKSSGRFINIDEILDSEDEDLAALSPTPPQLRKHLDSGPLPLISLSPTTSPSKAKKLARGKDKALPINTDVTPVYRIATRMLEWTHIKASIFSQLTSHIRSLPPSTDPAKPSWHEKILMYDPIVLEDFTRYVNAHTTIRAYKKATQKQAKAWNQQMKADGEPLLTIDKDGHGDEVLAVERELEGVMLQAWCESLSVCCIWGEGRGKGGARKGL</sequence>
<organism evidence="12 14">
    <name type="scientific">Pyrenophora tritici-repentis</name>
    <dbReference type="NCBI Taxonomy" id="45151"/>
    <lineage>
        <taxon>Eukaryota</taxon>
        <taxon>Fungi</taxon>
        <taxon>Dikarya</taxon>
        <taxon>Ascomycota</taxon>
        <taxon>Pezizomycotina</taxon>
        <taxon>Dothideomycetes</taxon>
        <taxon>Pleosporomycetidae</taxon>
        <taxon>Pleosporales</taxon>
        <taxon>Pleosporineae</taxon>
        <taxon>Pleosporaceae</taxon>
        <taxon>Pyrenophora</taxon>
    </lineage>
</organism>
<dbReference type="GO" id="GO:0017108">
    <property type="term" value="F:5'-flap endonuclease activity"/>
    <property type="evidence" value="ECO:0007669"/>
    <property type="project" value="InterPro"/>
</dbReference>
<dbReference type="Pfam" id="PF09494">
    <property type="entry name" value="Slx4"/>
    <property type="match status" value="1"/>
</dbReference>
<keyword evidence="4 9" id="KW-0227">DNA damage</keyword>
<keyword evidence="12" id="KW-0255">Endonuclease</keyword>
<keyword evidence="7 9" id="KW-0539">Nucleus</keyword>
<feature type="compositionally biased region" description="Low complexity" evidence="10">
    <location>
        <begin position="782"/>
        <end position="797"/>
    </location>
</feature>
<keyword evidence="14" id="KW-1185">Reference proteome</keyword>
<evidence type="ECO:0000256" key="6">
    <source>
        <dbReference type="ARBA" id="ARBA00023204"/>
    </source>
</evidence>
<evidence type="ECO:0000256" key="2">
    <source>
        <dbReference type="ARBA" id="ARBA00006661"/>
    </source>
</evidence>
<dbReference type="AlphaFoldDB" id="A0A317AD17"/>
<accession>A0A317AD17</accession>
<gene>
    <name evidence="9" type="primary">SLX4</name>
    <name evidence="12" type="ORF">Ptr86124_004936</name>
    <name evidence="11" type="ORF">PtrM4_081660</name>
</gene>
<dbReference type="EMBL" id="NRDI02000005">
    <property type="protein sequence ID" value="KAI1516399.1"/>
    <property type="molecule type" value="Genomic_DNA"/>
</dbReference>
<evidence type="ECO:0000256" key="4">
    <source>
        <dbReference type="ARBA" id="ARBA00022763"/>
    </source>
</evidence>
<evidence type="ECO:0000256" key="8">
    <source>
        <dbReference type="ARBA" id="ARBA00029496"/>
    </source>
</evidence>
<dbReference type="GO" id="GO:0006281">
    <property type="term" value="P:DNA repair"/>
    <property type="evidence" value="ECO:0007669"/>
    <property type="project" value="UniProtKB-UniRule"/>
</dbReference>
<feature type="region of interest" description="Disordered" evidence="10">
    <location>
        <begin position="677"/>
        <end position="749"/>
    </location>
</feature>
<keyword evidence="12" id="KW-0540">Nuclease</keyword>
<evidence type="ECO:0000313" key="11">
    <source>
        <dbReference type="EMBL" id="KAF7573261.1"/>
    </source>
</evidence>
<comment type="PTM">
    <text evidence="9">Phosphorylated in response to DNA damage.</text>
</comment>
<protein>
    <recommendedName>
        <fullName evidence="8 9">Structure-specific endonuclease subunit SLX4</fullName>
    </recommendedName>
</protein>
<reference evidence="11 13" key="1">
    <citation type="journal article" date="2018" name="BMC Genomics">
        <title>Comparative genomics of the wheat fungal pathogen Pyrenophora tritici-repentis reveals chromosomal variations and genome plasticity.</title>
        <authorList>
            <person name="Moolhuijzen P."/>
            <person name="See P.T."/>
            <person name="Hane J.K."/>
            <person name="Shi G."/>
            <person name="Liu Z."/>
            <person name="Oliver R.P."/>
            <person name="Moffat C.S."/>
        </authorList>
    </citation>
    <scope>NUCLEOTIDE SEQUENCE [LARGE SCALE GENOMIC DNA]</scope>
    <source>
        <strain evidence="11">M4</strain>
    </source>
</reference>
<comment type="similarity">
    <text evidence="2 9">Belongs to the SLX4 family.</text>
</comment>
<evidence type="ECO:0000256" key="1">
    <source>
        <dbReference type="ARBA" id="ARBA00004123"/>
    </source>
</evidence>
<dbReference type="EMBL" id="NQIK02000003">
    <property type="protein sequence ID" value="KAF7573261.1"/>
    <property type="molecule type" value="Genomic_DNA"/>
</dbReference>
<reference evidence="12" key="2">
    <citation type="submission" date="2021-05" db="EMBL/GenBank/DDBJ databases">
        <authorList>
            <person name="Moolhuijzen P.M."/>
            <person name="Moffat C.S."/>
        </authorList>
    </citation>
    <scope>NUCLEOTIDE SEQUENCE</scope>
    <source>
        <strain evidence="12">86-124</strain>
    </source>
</reference>
<reference evidence="12" key="3">
    <citation type="journal article" date="2022" name="bioRxiv">
        <title>A global pangenome for the wheat fungal pathogen Pyrenophora tritici-repentis and prediction of effector protein structural homology.</title>
        <authorList>
            <person name="Moolhuijzen P."/>
            <person name="See P.T."/>
            <person name="Shi G."/>
            <person name="Powell H.R."/>
            <person name="Cockram J."/>
            <person name="Jorgensen L.N."/>
            <person name="Benslimane H."/>
            <person name="Strelkov S.E."/>
            <person name="Turner J."/>
            <person name="Liu Z."/>
            <person name="Moffat C.S."/>
        </authorList>
    </citation>
    <scope>NUCLEOTIDE SEQUENCE</scope>
    <source>
        <strain evidence="12">86-124</strain>
    </source>
</reference>
<evidence type="ECO:0000313" key="13">
    <source>
        <dbReference type="Proteomes" id="UP000245464"/>
    </source>
</evidence>
<feature type="region of interest" description="Disordered" evidence="10">
    <location>
        <begin position="422"/>
        <end position="467"/>
    </location>
</feature>
<feature type="region of interest" description="Disordered" evidence="10">
    <location>
        <begin position="610"/>
        <end position="637"/>
    </location>
</feature>
<dbReference type="InterPro" id="IPR018574">
    <property type="entry name" value="Structure-sp_endonuc_su_Slx4"/>
</dbReference>
<comment type="subcellular location">
    <subcellularLocation>
        <location evidence="1 9">Nucleus</location>
    </subcellularLocation>
</comment>
<comment type="subunit">
    <text evidence="9">Forms a heterodimer with SLX1.</text>
</comment>
<evidence type="ECO:0000313" key="12">
    <source>
        <dbReference type="EMBL" id="KAI1516399.1"/>
    </source>
</evidence>
<dbReference type="InterPro" id="IPR027784">
    <property type="entry name" value="Slx4_ascomycetes"/>
</dbReference>
<dbReference type="GO" id="GO:0006260">
    <property type="term" value="P:DNA replication"/>
    <property type="evidence" value="ECO:0007669"/>
    <property type="project" value="InterPro"/>
</dbReference>
<comment type="function">
    <text evidence="9">Regulatory subunit of the SLX1-SLX4 structure-specific endonuclease that resolves DNA secondary structures generated during DNA repair and recombination. Has endonuclease activity towards branched DNA substrates, introducing single-strand cuts in duplex DNA close to junctions with ss-DNA.</text>
</comment>
<evidence type="ECO:0000256" key="9">
    <source>
        <dbReference type="HAMAP-Rule" id="MF_03110"/>
    </source>
</evidence>
<evidence type="ECO:0000256" key="10">
    <source>
        <dbReference type="SAM" id="MobiDB-lite"/>
    </source>
</evidence>
<feature type="region of interest" description="Disordered" evidence="10">
    <location>
        <begin position="362"/>
        <end position="385"/>
    </location>
</feature>
<keyword evidence="12" id="KW-0378">Hydrolase</keyword>
<dbReference type="GO" id="GO:0033557">
    <property type="term" value="C:Slx1-Slx4 complex"/>
    <property type="evidence" value="ECO:0007669"/>
    <property type="project" value="UniProtKB-UniRule"/>
</dbReference>
<dbReference type="GO" id="GO:0006310">
    <property type="term" value="P:DNA recombination"/>
    <property type="evidence" value="ECO:0007669"/>
    <property type="project" value="UniProtKB-UniRule"/>
</dbReference>
<keyword evidence="3 9" id="KW-0597">Phosphoprotein</keyword>
<feature type="compositionally biased region" description="Basic residues" evidence="10">
    <location>
        <begin position="161"/>
        <end position="172"/>
    </location>
</feature>
<dbReference type="Proteomes" id="UP000249757">
    <property type="component" value="Unassembled WGS sequence"/>
</dbReference>
<evidence type="ECO:0000256" key="7">
    <source>
        <dbReference type="ARBA" id="ARBA00023242"/>
    </source>
</evidence>
<comment type="caution">
    <text evidence="12">The sequence shown here is derived from an EMBL/GenBank/DDBJ whole genome shotgun (WGS) entry which is preliminary data.</text>
</comment>
<dbReference type="Proteomes" id="UP000245464">
    <property type="component" value="Chromosome 3"/>
</dbReference>
<feature type="region of interest" description="Disordered" evidence="10">
    <location>
        <begin position="52"/>
        <end position="272"/>
    </location>
</feature>
<keyword evidence="5 9" id="KW-0233">DNA recombination</keyword>
<feature type="compositionally biased region" description="Polar residues" evidence="10">
    <location>
        <begin position="210"/>
        <end position="221"/>
    </location>
</feature>
<proteinExistence type="inferred from homology"/>
<feature type="compositionally biased region" description="Polar residues" evidence="10">
    <location>
        <begin position="619"/>
        <end position="629"/>
    </location>
</feature>
<dbReference type="HAMAP" id="MF_03110">
    <property type="entry name" value="Endonuc_su_Slx4"/>
    <property type="match status" value="1"/>
</dbReference>
<evidence type="ECO:0000256" key="5">
    <source>
        <dbReference type="ARBA" id="ARBA00023172"/>
    </source>
</evidence>
<feature type="region of interest" description="Disordered" evidence="10">
    <location>
        <begin position="775"/>
        <end position="797"/>
    </location>
</feature>